<dbReference type="InterPro" id="IPR004507">
    <property type="entry name" value="UbiX-like"/>
</dbReference>
<dbReference type="Pfam" id="PF02441">
    <property type="entry name" value="Flavoprotein"/>
    <property type="match status" value="1"/>
</dbReference>
<evidence type="ECO:0000256" key="2">
    <source>
        <dbReference type="ARBA" id="ARBA00022630"/>
    </source>
</evidence>
<keyword evidence="1" id="KW-0637">Prenyltransferase</keyword>
<organism evidence="8">
    <name type="scientific">invertebrate metagenome</name>
    <dbReference type="NCBI Taxonomy" id="1711999"/>
    <lineage>
        <taxon>unclassified sequences</taxon>
        <taxon>metagenomes</taxon>
        <taxon>organismal metagenomes</taxon>
    </lineage>
</organism>
<sequence length="210" mass="22903">MSLTSGRTIPNKEAVVLAITGASGVPYGLRLLEALVMARQQVFLMISDAARDVLAIEMDMTLPESKEVAIHFLSESVRATEGQIRLLGNREWTAPVASGSGCWNRMVICPCSMGTLSAISCGASNNLIERAADVALKERRLLVLVPREMPLSAIHLENMLKLSRMGSVIMPASPGFYQQPKTVDDMVNFVVARILKQLGIDSSWMTVWGQ</sequence>
<comment type="caution">
    <text evidence="8">The sequence shown here is derived from an EMBL/GenBank/DDBJ whole genome shotgun (WGS) entry which is preliminary data.</text>
</comment>
<evidence type="ECO:0000256" key="6">
    <source>
        <dbReference type="ARBA" id="ARBA00066834"/>
    </source>
</evidence>
<gene>
    <name evidence="8" type="primary">ubiX</name>
    <name evidence="8" type="ORF">CI610_00545</name>
</gene>
<dbReference type="GO" id="GO:0016831">
    <property type="term" value="F:carboxy-lyase activity"/>
    <property type="evidence" value="ECO:0007669"/>
    <property type="project" value="TreeGrafter"/>
</dbReference>
<dbReference type="EC" id="2.5.1.129" evidence="6"/>
<evidence type="ECO:0000313" key="8">
    <source>
        <dbReference type="EMBL" id="PJE80462.1"/>
    </source>
</evidence>
<dbReference type="PANTHER" id="PTHR43374">
    <property type="entry name" value="FLAVIN PRENYLTRANSFERASE"/>
    <property type="match status" value="1"/>
</dbReference>
<comment type="similarity">
    <text evidence="5">Belongs to the UbiX/PAD1 family.</text>
</comment>
<keyword evidence="3" id="KW-0288">FMN</keyword>
<proteinExistence type="inferred from homology"/>
<dbReference type="AlphaFoldDB" id="A0A2H9TB41"/>
<dbReference type="NCBIfam" id="NF004685">
    <property type="entry name" value="PRK06029.1"/>
    <property type="match status" value="1"/>
</dbReference>
<keyword evidence="4 8" id="KW-0808">Transferase</keyword>
<dbReference type="HAMAP" id="MF_01984">
    <property type="entry name" value="ubiX_pad"/>
    <property type="match status" value="1"/>
</dbReference>
<dbReference type="Gene3D" id="3.40.50.1950">
    <property type="entry name" value="Flavin prenyltransferase-like"/>
    <property type="match status" value="1"/>
</dbReference>
<feature type="domain" description="Flavoprotein" evidence="7">
    <location>
        <begin position="15"/>
        <end position="197"/>
    </location>
</feature>
<evidence type="ECO:0000256" key="5">
    <source>
        <dbReference type="ARBA" id="ARBA00060793"/>
    </source>
</evidence>
<evidence type="ECO:0000256" key="3">
    <source>
        <dbReference type="ARBA" id="ARBA00022643"/>
    </source>
</evidence>
<dbReference type="PANTHER" id="PTHR43374:SF1">
    <property type="entry name" value="FLAVIN PRENYLTRANSFERASE PAD1, MITOCHONDRIAL"/>
    <property type="match status" value="1"/>
</dbReference>
<dbReference type="EMBL" id="NSIT01000016">
    <property type="protein sequence ID" value="PJE80462.1"/>
    <property type="molecule type" value="Genomic_DNA"/>
</dbReference>
<protein>
    <recommendedName>
        <fullName evidence="6">flavin prenyltransferase</fullName>
        <ecNumber evidence="6">2.5.1.129</ecNumber>
    </recommendedName>
</protein>
<dbReference type="InterPro" id="IPR003382">
    <property type="entry name" value="Flavoprotein"/>
</dbReference>
<accession>A0A2H9TB41</accession>
<dbReference type="SUPFAM" id="SSF52507">
    <property type="entry name" value="Homo-oligomeric flavin-containing Cys decarboxylases, HFCD"/>
    <property type="match status" value="1"/>
</dbReference>
<dbReference type="NCBIfam" id="TIGR00421">
    <property type="entry name" value="ubiX_pad"/>
    <property type="match status" value="1"/>
</dbReference>
<name>A0A2H9TB41_9ZZZZ</name>
<dbReference type="GO" id="GO:0106141">
    <property type="term" value="F:flavin prenyltransferase activity"/>
    <property type="evidence" value="ECO:0007669"/>
    <property type="project" value="UniProtKB-EC"/>
</dbReference>
<keyword evidence="2" id="KW-0285">Flavoprotein</keyword>
<evidence type="ECO:0000256" key="1">
    <source>
        <dbReference type="ARBA" id="ARBA00022602"/>
    </source>
</evidence>
<evidence type="ECO:0000256" key="4">
    <source>
        <dbReference type="ARBA" id="ARBA00022679"/>
    </source>
</evidence>
<reference evidence="8" key="1">
    <citation type="journal article" date="2017" name="Appl. Environ. Microbiol.">
        <title>Molecular characterization of an Endozoicomonas-like organism causing infection in king scallop Pecten maximus L.</title>
        <authorList>
            <person name="Cano I."/>
            <person name="van Aerle R."/>
            <person name="Ross S."/>
            <person name="Verner-Jeffreys D.W."/>
            <person name="Paley R.K."/>
            <person name="Rimmer G."/>
            <person name="Ryder D."/>
            <person name="Hooper P."/>
            <person name="Stone D."/>
            <person name="Feist S.W."/>
        </authorList>
    </citation>
    <scope>NUCLEOTIDE SEQUENCE</scope>
</reference>
<dbReference type="FunFam" id="3.40.50.1950:FF:000001">
    <property type="entry name" value="Flavin prenyltransferase UbiX"/>
    <property type="match status" value="1"/>
</dbReference>
<dbReference type="InterPro" id="IPR036551">
    <property type="entry name" value="Flavin_trans-like"/>
</dbReference>
<evidence type="ECO:0000259" key="7">
    <source>
        <dbReference type="Pfam" id="PF02441"/>
    </source>
</evidence>